<evidence type="ECO:0000313" key="2">
    <source>
        <dbReference type="EMBL" id="MBS4539339.1"/>
    </source>
</evidence>
<name>A0A942UU81_9FIRM</name>
<comment type="caution">
    <text evidence="2">The sequence shown here is derived from an EMBL/GenBank/DDBJ whole genome shotgun (WGS) entry which is preliminary data.</text>
</comment>
<protein>
    <submittedName>
        <fullName evidence="2">PQQ-dependent sugar dehydrogenase</fullName>
    </submittedName>
</protein>
<dbReference type="SUPFAM" id="SSF50952">
    <property type="entry name" value="Soluble quinoprotein glucose dehydrogenase"/>
    <property type="match status" value="1"/>
</dbReference>
<keyword evidence="3" id="KW-1185">Reference proteome</keyword>
<dbReference type="InterPro" id="IPR011041">
    <property type="entry name" value="Quinoprot_gluc/sorb_DH_b-prop"/>
</dbReference>
<evidence type="ECO:0000313" key="3">
    <source>
        <dbReference type="Proteomes" id="UP000724672"/>
    </source>
</evidence>
<dbReference type="PANTHER" id="PTHR19328">
    <property type="entry name" value="HEDGEHOG-INTERACTING PROTEIN"/>
    <property type="match status" value="1"/>
</dbReference>
<dbReference type="InterPro" id="IPR012938">
    <property type="entry name" value="Glc/Sorbosone_DH"/>
</dbReference>
<dbReference type="Proteomes" id="UP000724672">
    <property type="component" value="Unassembled WGS sequence"/>
</dbReference>
<sequence length="446" mass="49502">MKRNNHRDELEHTRRINPQDILLPKGYKIERFIEGLTTPINLIYSIEGDLLVADAGITSGNGKVLKITTNGLELIAEGFNPPLTGITSHENGIYVAHRGAITLVKEGGAKEDIITGLPSWGDHHNNRVVFGPDKKMYFGQGTATNSGVVGEDNMDWVQNHPFFHDYPGESILLNGNNFITENYLTSDKYDYAITGGFSPFNISNCPNEVVKGIIRASGSILRANPDGSELELIAWGLRNPFRMKFDYWNNLFSTNHGMDIRGSRPIANSPDEFYMVVPGIWYGWPDYTGGIPITSPNFKPEGKPQPEFLLRYHPMTPPKPISVFTPHSAIMGFDFNYTQKFESSGDVYIAEFGSEAPRTTGGKPLPEVGHRVSRIDMNTGSIYPFAINKSGFAASYTGDGGLERPIDILFGMDEEMFIVDFGIQAEDGHHGYIPNTGVIWRVTQTT</sequence>
<reference evidence="2" key="1">
    <citation type="submission" date="2019-12" db="EMBL/GenBank/DDBJ databases">
        <title>Clostridiaceae gen. nov. sp. nov., isolated from sediment in Xinjiang, China.</title>
        <authorList>
            <person name="Zhang R."/>
        </authorList>
    </citation>
    <scope>NUCLEOTIDE SEQUENCE</scope>
    <source>
        <strain evidence="2">D2Q-11</strain>
    </source>
</reference>
<dbReference type="RefSeq" id="WP_203367264.1">
    <property type="nucleotide sequence ID" value="NZ_WSFT01000048.1"/>
</dbReference>
<organism evidence="2 3">
    <name type="scientific">Anaeromonas frigoriresistens</name>
    <dbReference type="NCBI Taxonomy" id="2683708"/>
    <lineage>
        <taxon>Bacteria</taxon>
        <taxon>Bacillati</taxon>
        <taxon>Bacillota</taxon>
        <taxon>Tissierellia</taxon>
        <taxon>Tissierellales</taxon>
        <taxon>Thermohalobacteraceae</taxon>
        <taxon>Anaeromonas</taxon>
    </lineage>
</organism>
<dbReference type="AlphaFoldDB" id="A0A942UU81"/>
<accession>A0A942UU81</accession>
<proteinExistence type="predicted"/>
<dbReference type="Pfam" id="PF07995">
    <property type="entry name" value="GSDH"/>
    <property type="match status" value="1"/>
</dbReference>
<feature type="domain" description="Glucose/Sorbosone dehydrogenase" evidence="1">
    <location>
        <begin position="214"/>
        <end position="349"/>
    </location>
</feature>
<gene>
    <name evidence="2" type="ORF">GOQ27_12760</name>
</gene>
<dbReference type="EMBL" id="WSFT01000048">
    <property type="protein sequence ID" value="MBS4539339.1"/>
    <property type="molecule type" value="Genomic_DNA"/>
</dbReference>
<dbReference type="Gene3D" id="2.120.10.30">
    <property type="entry name" value="TolB, C-terminal domain"/>
    <property type="match status" value="1"/>
</dbReference>
<dbReference type="InterPro" id="IPR011042">
    <property type="entry name" value="6-blade_b-propeller_TolB-like"/>
</dbReference>
<evidence type="ECO:0000259" key="1">
    <source>
        <dbReference type="Pfam" id="PF07995"/>
    </source>
</evidence>